<evidence type="ECO:0000259" key="6">
    <source>
        <dbReference type="Pfam" id="PF03738"/>
    </source>
</evidence>
<keyword evidence="1" id="KW-0436">Ligase</keyword>
<dbReference type="SUPFAM" id="SSF52440">
    <property type="entry name" value="PreATP-grasp domain"/>
    <property type="match status" value="1"/>
</dbReference>
<dbReference type="SUPFAM" id="SSF56059">
    <property type="entry name" value="Glutathione synthetase ATP-binding domain-like"/>
    <property type="match status" value="1"/>
</dbReference>
<evidence type="ECO:0000256" key="3">
    <source>
        <dbReference type="ARBA" id="ARBA00022741"/>
    </source>
</evidence>
<reference evidence="7 8" key="1">
    <citation type="journal article" date="2015" name="BMC Genomics">
        <title>Genome mining reveals unlocked bioactive potential of marine Gram-negative bacteria.</title>
        <authorList>
            <person name="Machado H."/>
            <person name="Sonnenschein E.C."/>
            <person name="Melchiorsen J."/>
            <person name="Gram L."/>
        </authorList>
    </citation>
    <scope>NUCLEOTIDE SEQUENCE [LARGE SCALE GENOMIC DNA]</scope>
    <source>
        <strain evidence="7 8">S3137</strain>
    </source>
</reference>
<dbReference type="OrthoDB" id="9765517at2"/>
<dbReference type="RefSeq" id="WP_045980510.1">
    <property type="nucleotide sequence ID" value="NZ_JXXY01000020.1"/>
</dbReference>
<dbReference type="GeneID" id="58229059"/>
<accession>A0A0F4PI42</accession>
<proteinExistence type="predicted"/>
<evidence type="ECO:0000256" key="4">
    <source>
        <dbReference type="ARBA" id="ARBA00022840"/>
    </source>
</evidence>
<dbReference type="eggNOG" id="COG0754">
    <property type="taxonomic scope" value="Bacteria"/>
</dbReference>
<gene>
    <name evidence="7" type="ORF">TW72_11205</name>
</gene>
<dbReference type="EMBL" id="JXXZ01000010">
    <property type="protein sequence ID" value="KJY98321.1"/>
    <property type="molecule type" value="Genomic_DNA"/>
</dbReference>
<keyword evidence="3" id="KW-0547">Nucleotide-binding</keyword>
<dbReference type="Proteomes" id="UP000033664">
    <property type="component" value="Unassembled WGS sequence"/>
</dbReference>
<dbReference type="Gene3D" id="3.30.1490.330">
    <property type="match status" value="1"/>
</dbReference>
<evidence type="ECO:0000256" key="2">
    <source>
        <dbReference type="ARBA" id="ARBA00022723"/>
    </source>
</evidence>
<keyword evidence="8" id="KW-1185">Reference proteome</keyword>
<organism evidence="7 8">
    <name type="scientific">Pseudoalteromonas ruthenica</name>
    <dbReference type="NCBI Taxonomy" id="151081"/>
    <lineage>
        <taxon>Bacteria</taxon>
        <taxon>Pseudomonadati</taxon>
        <taxon>Pseudomonadota</taxon>
        <taxon>Gammaproteobacteria</taxon>
        <taxon>Alteromonadales</taxon>
        <taxon>Pseudoalteromonadaceae</taxon>
        <taxon>Pseudoalteromonas</taxon>
    </lineage>
</organism>
<dbReference type="AlphaFoldDB" id="A0A0F4PI42"/>
<comment type="caution">
    <text evidence="7">The sequence shown here is derived from an EMBL/GenBank/DDBJ whole genome shotgun (WGS) entry which is preliminary data.</text>
</comment>
<dbReference type="GO" id="GO:0005524">
    <property type="term" value="F:ATP binding"/>
    <property type="evidence" value="ECO:0007669"/>
    <property type="project" value="UniProtKB-KW"/>
</dbReference>
<evidence type="ECO:0000256" key="5">
    <source>
        <dbReference type="ARBA" id="ARBA00022842"/>
    </source>
</evidence>
<keyword evidence="4" id="KW-0067">ATP-binding</keyword>
<protein>
    <recommendedName>
        <fullName evidence="6">Glutathionylspermidine synthase pre-ATP-grasp-like domain-containing protein</fullName>
    </recommendedName>
</protein>
<evidence type="ECO:0000313" key="7">
    <source>
        <dbReference type="EMBL" id="KJY98321.1"/>
    </source>
</evidence>
<dbReference type="GO" id="GO:0016874">
    <property type="term" value="F:ligase activity"/>
    <property type="evidence" value="ECO:0007669"/>
    <property type="project" value="UniProtKB-KW"/>
</dbReference>
<evidence type="ECO:0000256" key="1">
    <source>
        <dbReference type="ARBA" id="ARBA00022598"/>
    </source>
</evidence>
<dbReference type="GO" id="GO:0046872">
    <property type="term" value="F:metal ion binding"/>
    <property type="evidence" value="ECO:0007669"/>
    <property type="project" value="UniProtKB-KW"/>
</dbReference>
<evidence type="ECO:0000313" key="8">
    <source>
        <dbReference type="Proteomes" id="UP000033664"/>
    </source>
</evidence>
<name>A0A0F4PI42_9GAMM</name>
<dbReference type="PATRIC" id="fig|151081.8.peg.3548"/>
<dbReference type="InterPro" id="IPR016185">
    <property type="entry name" value="PreATP-grasp_dom_sf"/>
</dbReference>
<dbReference type="InterPro" id="IPR005494">
    <property type="entry name" value="GSPS_pre-ATP-grasp-like_dom"/>
</dbReference>
<feature type="domain" description="Glutathionylspermidine synthase pre-ATP-grasp-like" evidence="6">
    <location>
        <begin position="14"/>
        <end position="383"/>
    </location>
</feature>
<keyword evidence="5" id="KW-0460">Magnesium</keyword>
<keyword evidence="2" id="KW-0479">Metal-binding</keyword>
<dbReference type="Pfam" id="PF03738">
    <property type="entry name" value="GSP_synth"/>
    <property type="match status" value="1"/>
</dbReference>
<sequence>MFRHPIAERPDLAAQADYFGFDFCRIDGEKYWDESAYYQFTLEQIENDLEQPTNELEQMCLQLVDKVVRDEYWLRKFALPEQYWDFIATSWHNKEPSLYGRMDFSYHGNGPAKLLEYNADTPTSIYEAGFFQWLWLEQQVDRGKLPRQSDQFNSIQEALIERFNFFSNRELLHFVHSRDSIEDKGTVSYLQDCAYQAGIPTARMAIEDIGVDEHGQLTDLEHAPIAQLFKLYPWEELLHDDFAPHVLSTDTLFVEPPWKAVLSNKAILPLLWQMFPGHPNLLAAYFSGEEGDGLEQGFVNKPLFSREGENITWVHPDKGRVHQSGSYGSEGFITQALAPLPMFAGNHTLIGSWVVGHQSCGLTIREDDGPITKDTSRFVPHTILG</sequence>